<reference evidence="1 2" key="1">
    <citation type="submission" date="2016-10" db="EMBL/GenBank/DDBJ databases">
        <authorList>
            <person name="de Groot N.N."/>
        </authorList>
    </citation>
    <scope>NUCLEOTIDE SEQUENCE [LARGE SCALE GENOMIC DNA]</scope>
    <source>
        <strain evidence="1 2">LMG 2247</strain>
    </source>
</reference>
<gene>
    <name evidence="1" type="ORF">SAMN05216466_12647</name>
</gene>
<organism evidence="1 2">
    <name type="scientific">Paraburkholderia phenazinium</name>
    <dbReference type="NCBI Taxonomy" id="60549"/>
    <lineage>
        <taxon>Bacteria</taxon>
        <taxon>Pseudomonadati</taxon>
        <taxon>Pseudomonadota</taxon>
        <taxon>Betaproteobacteria</taxon>
        <taxon>Burkholderiales</taxon>
        <taxon>Burkholderiaceae</taxon>
        <taxon>Paraburkholderia</taxon>
    </lineage>
</organism>
<proteinExistence type="predicted"/>
<dbReference type="Pfam" id="PF06412">
    <property type="entry name" value="TraD"/>
    <property type="match status" value="1"/>
</dbReference>
<dbReference type="OrthoDB" id="6630298at2"/>
<dbReference type="Proteomes" id="UP000199706">
    <property type="component" value="Unassembled WGS sequence"/>
</dbReference>
<accession>A0A1G8LLM1</accession>
<name>A0A1G8LLM1_9BURK</name>
<protein>
    <submittedName>
        <fullName evidence="1">Conjugal transfer protein TraD</fullName>
    </submittedName>
</protein>
<evidence type="ECO:0000313" key="1">
    <source>
        <dbReference type="EMBL" id="SDI56611.1"/>
    </source>
</evidence>
<dbReference type="EMBL" id="FNCJ01000026">
    <property type="protein sequence ID" value="SDI56611.1"/>
    <property type="molecule type" value="Genomic_DNA"/>
</dbReference>
<evidence type="ECO:0000313" key="2">
    <source>
        <dbReference type="Proteomes" id="UP000199706"/>
    </source>
</evidence>
<dbReference type="InterPro" id="IPR009444">
    <property type="entry name" value="Conjugal_tfr_TraD_a-type"/>
</dbReference>
<dbReference type="AlphaFoldDB" id="A0A1G8LLM1"/>
<dbReference type="RefSeq" id="WP_090694353.1">
    <property type="nucleotide sequence ID" value="NZ_CADERL010000015.1"/>
</dbReference>
<sequence length="146" mass="16485">MSDQWINERLAQLRSHKALSDHQRMLLLLVDKPVRTEDDERKLAALIKAERAAERAQKARASASRIINAEKLAERKARDHRAILKGALIDWAVLEGCDLGELLGALLEFTESGMAEDRARWKQQGDALLAKRSQISQTVRSPHRGE</sequence>